<evidence type="ECO:0000256" key="2">
    <source>
        <dbReference type="PIRSR" id="PIRSR620405-1"/>
    </source>
</evidence>
<dbReference type="GO" id="GO:0043409">
    <property type="term" value="P:negative regulation of MAPK cascade"/>
    <property type="evidence" value="ECO:0007669"/>
    <property type="project" value="TreeGrafter"/>
</dbReference>
<dbReference type="InterPro" id="IPR020405">
    <property type="entry name" value="Atypical_DUSP_subfamA"/>
</dbReference>
<feature type="active site" description="Phosphocysteine intermediate" evidence="2">
    <location>
        <position position="191"/>
    </location>
</feature>
<dbReference type="Gene3D" id="3.90.190.10">
    <property type="entry name" value="Protein tyrosine phosphatase superfamily"/>
    <property type="match status" value="1"/>
</dbReference>
<protein>
    <submittedName>
        <fullName evidence="5">Dual specificity protein phosphatase 3</fullName>
    </submittedName>
</protein>
<dbReference type="GO" id="GO:0008138">
    <property type="term" value="F:protein tyrosine/serine/threonine phosphatase activity"/>
    <property type="evidence" value="ECO:0007669"/>
    <property type="project" value="InterPro"/>
</dbReference>
<dbReference type="SUPFAM" id="SSF52799">
    <property type="entry name" value="(Phosphotyrosine protein) phosphatases II"/>
    <property type="match status" value="1"/>
</dbReference>
<comment type="similarity">
    <text evidence="1">Belongs to the protein-tyrosine phosphatase family. Non-receptor class dual specificity subfamily.</text>
</comment>
<reference evidence="5 6" key="1">
    <citation type="journal article" date="2010" name="Science">
        <title>Genomic comparison of the ants Camponotus floridanus and Harpegnathos saltator.</title>
        <authorList>
            <person name="Bonasio R."/>
            <person name="Zhang G."/>
            <person name="Ye C."/>
            <person name="Mutti N.S."/>
            <person name="Fang X."/>
            <person name="Qin N."/>
            <person name="Donahue G."/>
            <person name="Yang P."/>
            <person name="Li Q."/>
            <person name="Li C."/>
            <person name="Zhang P."/>
            <person name="Huang Z."/>
            <person name="Berger S.L."/>
            <person name="Reinberg D."/>
            <person name="Wang J."/>
            <person name="Liebig J."/>
        </authorList>
    </citation>
    <scope>NUCLEOTIDE SEQUENCE [LARGE SCALE GENOMIC DNA]</scope>
    <source>
        <strain evidence="6">C129</strain>
    </source>
</reference>
<dbReference type="Pfam" id="PF00782">
    <property type="entry name" value="DSPc"/>
    <property type="match status" value="1"/>
</dbReference>
<feature type="domain" description="Tyrosine specific protein phosphatases" evidence="4">
    <location>
        <begin position="168"/>
        <end position="225"/>
    </location>
</feature>
<sequence length="252" mass="28547">MTDIVVHIINYVIFGTLYNIPCFIPAAIPLLHYNNKSCTISAMYLLSLPLPGGETTERQLTLAIWATAEKKLEFKPLPGFNPNLDNLQYYRAQQDIDCDEVYPGIYIGDGITAKNKKYLKMLGITHLLNAAEGRRYGFVNTDNNYYADTTIKYLGLQVTDLPSVDISKYFYIAANFIDEAVSTGGKAFVNCMQGVSRSATCVLAYLMIKKNMLATDAIHLVRTNRDIHPNNGFLRQLAELDNRLRRQRLRLY</sequence>
<dbReference type="InterPro" id="IPR020422">
    <property type="entry name" value="TYR_PHOSPHATASE_DUAL_dom"/>
</dbReference>
<dbReference type="FunCoup" id="E2A3V2">
    <property type="interactions" value="154"/>
</dbReference>
<dbReference type="PROSITE" id="PS50054">
    <property type="entry name" value="TYR_PHOSPHATASE_DUAL"/>
    <property type="match status" value="1"/>
</dbReference>
<evidence type="ECO:0000313" key="6">
    <source>
        <dbReference type="Proteomes" id="UP000000311"/>
    </source>
</evidence>
<feature type="domain" description="Tyrosine-protein phosphatase" evidence="3">
    <location>
        <begin position="97"/>
        <end position="246"/>
    </location>
</feature>
<evidence type="ECO:0000256" key="1">
    <source>
        <dbReference type="ARBA" id="ARBA00008601"/>
    </source>
</evidence>
<evidence type="ECO:0000259" key="4">
    <source>
        <dbReference type="PROSITE" id="PS50056"/>
    </source>
</evidence>
<evidence type="ECO:0000313" key="5">
    <source>
        <dbReference type="EMBL" id="EFN71896.1"/>
    </source>
</evidence>
<dbReference type="PRINTS" id="PR01908">
    <property type="entry name" value="ADSPHPHTASE"/>
</dbReference>
<dbReference type="OMA" id="SCTISAM"/>
<dbReference type="CDD" id="cd14515">
    <property type="entry name" value="DUSP3-like"/>
    <property type="match status" value="1"/>
</dbReference>
<dbReference type="GO" id="GO:0005737">
    <property type="term" value="C:cytoplasm"/>
    <property type="evidence" value="ECO:0007669"/>
    <property type="project" value="TreeGrafter"/>
</dbReference>
<accession>E2A3V2</accession>
<dbReference type="PRINTS" id="PR01909">
    <property type="entry name" value="ADSPHPHTASEA"/>
</dbReference>
<dbReference type="SMART" id="SM00195">
    <property type="entry name" value="DSPc"/>
    <property type="match status" value="1"/>
</dbReference>
<dbReference type="PROSITE" id="PS50056">
    <property type="entry name" value="TYR_PHOSPHATASE_2"/>
    <property type="match status" value="1"/>
</dbReference>
<dbReference type="GO" id="GO:0033549">
    <property type="term" value="F:MAP kinase phosphatase activity"/>
    <property type="evidence" value="ECO:0007669"/>
    <property type="project" value="TreeGrafter"/>
</dbReference>
<name>E2A3V2_CAMFO</name>
<dbReference type="InParanoid" id="E2A3V2"/>
<dbReference type="PANTHER" id="PTHR45682">
    <property type="entry name" value="AGAP008228-PA"/>
    <property type="match status" value="1"/>
</dbReference>
<proteinExistence type="inferred from homology"/>
<evidence type="ECO:0000259" key="3">
    <source>
        <dbReference type="PROSITE" id="PS50054"/>
    </source>
</evidence>
<gene>
    <name evidence="5" type="ORF">EAG_14380</name>
</gene>
<dbReference type="InterPro" id="IPR000340">
    <property type="entry name" value="Dual-sp_phosphatase_cat-dom"/>
</dbReference>
<dbReference type="Proteomes" id="UP000000311">
    <property type="component" value="Unassembled WGS sequence"/>
</dbReference>
<dbReference type="EMBL" id="GL436500">
    <property type="protein sequence ID" value="EFN71896.1"/>
    <property type="molecule type" value="Genomic_DNA"/>
</dbReference>
<organism evidence="6">
    <name type="scientific">Camponotus floridanus</name>
    <name type="common">Florida carpenter ant</name>
    <dbReference type="NCBI Taxonomy" id="104421"/>
    <lineage>
        <taxon>Eukaryota</taxon>
        <taxon>Metazoa</taxon>
        <taxon>Ecdysozoa</taxon>
        <taxon>Arthropoda</taxon>
        <taxon>Hexapoda</taxon>
        <taxon>Insecta</taxon>
        <taxon>Pterygota</taxon>
        <taxon>Neoptera</taxon>
        <taxon>Endopterygota</taxon>
        <taxon>Hymenoptera</taxon>
        <taxon>Apocrita</taxon>
        <taxon>Aculeata</taxon>
        <taxon>Formicoidea</taxon>
        <taxon>Formicidae</taxon>
        <taxon>Formicinae</taxon>
        <taxon>Camponotus</taxon>
    </lineage>
</organism>
<dbReference type="InterPro" id="IPR000387">
    <property type="entry name" value="Tyr_Pase_dom"/>
</dbReference>
<dbReference type="AlphaFoldDB" id="E2A3V2"/>
<keyword evidence="6" id="KW-1185">Reference proteome</keyword>
<dbReference type="STRING" id="104421.E2A3V2"/>
<dbReference type="OrthoDB" id="253091at2759"/>
<dbReference type="InterPro" id="IPR029021">
    <property type="entry name" value="Prot-tyrosine_phosphatase-like"/>
</dbReference>
<dbReference type="PANTHER" id="PTHR45682:SF5">
    <property type="entry name" value="DUAL SPECIFICITY PROTEIN PHOSPHATASE"/>
    <property type="match status" value="1"/>
</dbReference>